<dbReference type="Pfam" id="PF10237">
    <property type="entry name" value="N6-adenineMlase"/>
    <property type="match status" value="1"/>
</dbReference>
<accession>A0A6M2DRH3</accession>
<evidence type="ECO:0000256" key="4">
    <source>
        <dbReference type="ARBA" id="ARBA00022679"/>
    </source>
</evidence>
<keyword evidence="3 5" id="KW-0489">Methyltransferase</keyword>
<dbReference type="EC" id="2.1.1.-" evidence="5"/>
<sequence length="209" mass="24141">MDDDDDKPQLSAETFNILQQFYAEAAIKEELLAKQNSEKIPFLENWQLSQFWYDDNTIITLVDIILNSVSEGAHVALISCPSLYKHLKENSFQKNIKVKLLECDKRFAVYEDFIFYDYNEPLNLPQDMEKSFDLVVMDPPFLAEECLTKAAETAKFLTKEKIILCTGATMEDMAQDKLGVKRTDFVPHHKHNLGNQFCCYANFDISNKC</sequence>
<dbReference type="InterPro" id="IPR002052">
    <property type="entry name" value="DNA_methylase_N6_adenine_CS"/>
</dbReference>
<protein>
    <recommendedName>
        <fullName evidence="5">Protein-lysine N-methyltransferase</fullName>
        <ecNumber evidence="5">2.1.1.-</ecNumber>
    </recommendedName>
</protein>
<dbReference type="PANTHER" id="PTHR13200">
    <property type="entry name" value="EEF1A LYSINE METHYLTRANSFERASE 1"/>
    <property type="match status" value="1"/>
</dbReference>
<evidence type="ECO:0000256" key="1">
    <source>
        <dbReference type="ARBA" id="ARBA00004496"/>
    </source>
</evidence>
<dbReference type="EMBL" id="GIIL01004055">
    <property type="protein sequence ID" value="NOV47781.1"/>
    <property type="molecule type" value="Transcribed_RNA"/>
</dbReference>
<dbReference type="HAMAP" id="MF_03187">
    <property type="entry name" value="Methyltr_EFM5"/>
    <property type="match status" value="1"/>
</dbReference>
<keyword evidence="4 5" id="KW-0808">Transferase</keyword>
<evidence type="ECO:0000256" key="2">
    <source>
        <dbReference type="ARBA" id="ARBA00022490"/>
    </source>
</evidence>
<name>A0A6M2DRH3_XENCH</name>
<comment type="subcellular location">
    <subcellularLocation>
        <location evidence="1 5">Cytoplasm</location>
    </subcellularLocation>
</comment>
<dbReference type="InterPro" id="IPR019369">
    <property type="entry name" value="Efm5/EEF1AKMT1"/>
</dbReference>
<comment type="similarity">
    <text evidence="5">Belongs to the class I-like SAM-binding methyltransferase superfamily. EFM5 family.</text>
</comment>
<dbReference type="GO" id="GO:0016279">
    <property type="term" value="F:protein-lysine N-methyltransferase activity"/>
    <property type="evidence" value="ECO:0007669"/>
    <property type="project" value="UniProtKB-UniRule"/>
</dbReference>
<dbReference type="Gene3D" id="3.40.50.150">
    <property type="entry name" value="Vaccinia Virus protein VP39"/>
    <property type="match status" value="1"/>
</dbReference>
<dbReference type="GO" id="GO:0032259">
    <property type="term" value="P:methylation"/>
    <property type="evidence" value="ECO:0007669"/>
    <property type="project" value="UniProtKB-KW"/>
</dbReference>
<dbReference type="GO" id="GO:0005737">
    <property type="term" value="C:cytoplasm"/>
    <property type="evidence" value="ECO:0007669"/>
    <property type="project" value="UniProtKB-SubCell"/>
</dbReference>
<dbReference type="GO" id="GO:0003676">
    <property type="term" value="F:nucleic acid binding"/>
    <property type="evidence" value="ECO:0007669"/>
    <property type="project" value="InterPro"/>
</dbReference>
<dbReference type="AlphaFoldDB" id="A0A6M2DRH3"/>
<proteinExistence type="inferred from homology"/>
<evidence type="ECO:0000256" key="3">
    <source>
        <dbReference type="ARBA" id="ARBA00022603"/>
    </source>
</evidence>
<organism evidence="6">
    <name type="scientific">Xenopsylla cheopis</name>
    <name type="common">Oriental rat flea</name>
    <name type="synonym">Pulex cheopis</name>
    <dbReference type="NCBI Taxonomy" id="163159"/>
    <lineage>
        <taxon>Eukaryota</taxon>
        <taxon>Metazoa</taxon>
        <taxon>Ecdysozoa</taxon>
        <taxon>Arthropoda</taxon>
        <taxon>Hexapoda</taxon>
        <taxon>Insecta</taxon>
        <taxon>Pterygota</taxon>
        <taxon>Neoptera</taxon>
        <taxon>Endopterygota</taxon>
        <taxon>Siphonaptera</taxon>
        <taxon>Pulicidae</taxon>
        <taxon>Xenopsyllinae</taxon>
        <taxon>Xenopsylla</taxon>
    </lineage>
</organism>
<keyword evidence="2 5" id="KW-0963">Cytoplasm</keyword>
<reference evidence="6" key="1">
    <citation type="submission" date="2020-03" db="EMBL/GenBank/DDBJ databases">
        <title>Transcriptomic Profiling of the Digestive Tract of the Rat Flea, Xenopsylla cheopis, Following Blood Feeding and Infection with Yersinia pestis.</title>
        <authorList>
            <person name="Bland D.M."/>
            <person name="Martens C.A."/>
            <person name="Virtaneva K."/>
            <person name="Kanakabandi K."/>
            <person name="Long D."/>
            <person name="Rosenke R."/>
            <person name="Saturday G.A."/>
            <person name="Hoyt F.H."/>
            <person name="Bruno D.P."/>
            <person name="Ribeiro J.M.C."/>
            <person name="Hinnebusch J."/>
        </authorList>
    </citation>
    <scope>NUCLEOTIDE SEQUENCE</scope>
</reference>
<dbReference type="PANTHER" id="PTHR13200:SF0">
    <property type="entry name" value="EEF1A LYSINE METHYLTRANSFERASE 1"/>
    <property type="match status" value="1"/>
</dbReference>
<dbReference type="PROSITE" id="PS00092">
    <property type="entry name" value="N6_MTASE"/>
    <property type="match status" value="1"/>
</dbReference>
<comment type="function">
    <text evidence="5">S-adenosyl-L-methionine-dependent protein-lysine N-methyltransferase that methylates elongation factor 1-alpha.</text>
</comment>
<evidence type="ECO:0000256" key="5">
    <source>
        <dbReference type="HAMAP-Rule" id="MF_03187"/>
    </source>
</evidence>
<evidence type="ECO:0000313" key="6">
    <source>
        <dbReference type="EMBL" id="NOV47781.1"/>
    </source>
</evidence>
<dbReference type="InterPro" id="IPR041370">
    <property type="entry name" value="Mlase_EEF1AKMT1/ZCCHC4"/>
</dbReference>
<dbReference type="InterPro" id="IPR029063">
    <property type="entry name" value="SAM-dependent_MTases_sf"/>
</dbReference>